<keyword evidence="5" id="KW-1185">Reference proteome</keyword>
<feature type="transmembrane region" description="Helical" evidence="1">
    <location>
        <begin position="237"/>
        <end position="262"/>
    </location>
</feature>
<feature type="signal peptide" evidence="2">
    <location>
        <begin position="1"/>
        <end position="20"/>
    </location>
</feature>
<evidence type="ECO:0000313" key="5">
    <source>
        <dbReference type="Proteomes" id="UP000002899"/>
    </source>
</evidence>
<organism evidence="4 5">
    <name type="scientific">Babesia microti (strain RI)</name>
    <dbReference type="NCBI Taxonomy" id="1133968"/>
    <lineage>
        <taxon>Eukaryota</taxon>
        <taxon>Sar</taxon>
        <taxon>Alveolata</taxon>
        <taxon>Apicomplexa</taxon>
        <taxon>Aconoidasida</taxon>
        <taxon>Piroplasmida</taxon>
        <taxon>Babesiidae</taxon>
        <taxon>Babesia</taxon>
    </lineage>
</organism>
<keyword evidence="2" id="KW-0732">Signal</keyword>
<dbReference type="AlphaFoldDB" id="A0A1R4ABR6"/>
<dbReference type="EMBL" id="LN871598">
    <property type="protein sequence ID" value="SJK86384.1"/>
    <property type="molecule type" value="Genomic_DNA"/>
</dbReference>
<feature type="transmembrane region" description="Helical" evidence="1">
    <location>
        <begin position="282"/>
        <end position="305"/>
    </location>
</feature>
<dbReference type="InterPro" id="IPR003675">
    <property type="entry name" value="Rce1/LyrA-like_dom"/>
</dbReference>
<dbReference type="OrthoDB" id="361580at2759"/>
<keyword evidence="4" id="KW-0645">Protease</keyword>
<dbReference type="GeneID" id="24424995"/>
<dbReference type="GO" id="GO:0004175">
    <property type="term" value="F:endopeptidase activity"/>
    <property type="evidence" value="ECO:0007669"/>
    <property type="project" value="UniProtKB-ARBA"/>
</dbReference>
<protein>
    <submittedName>
        <fullName evidence="4">Protease, putative</fullName>
    </submittedName>
</protein>
<dbReference type="PANTHER" id="PTHR43592">
    <property type="entry name" value="CAAX AMINO TERMINAL PROTEASE"/>
    <property type="match status" value="1"/>
</dbReference>
<feature type="transmembrane region" description="Helical" evidence="1">
    <location>
        <begin position="325"/>
        <end position="348"/>
    </location>
</feature>
<keyword evidence="1" id="KW-0812">Transmembrane</keyword>
<keyword evidence="1" id="KW-0472">Membrane</keyword>
<dbReference type="GO" id="GO:0006508">
    <property type="term" value="P:proteolysis"/>
    <property type="evidence" value="ECO:0007669"/>
    <property type="project" value="UniProtKB-KW"/>
</dbReference>
<dbReference type="GO" id="GO:0080120">
    <property type="term" value="P:CAAX-box protein maturation"/>
    <property type="evidence" value="ECO:0007669"/>
    <property type="project" value="UniProtKB-ARBA"/>
</dbReference>
<feature type="domain" description="CAAX prenyl protease 2/Lysostaphin resistance protein A-like" evidence="3">
    <location>
        <begin position="379"/>
        <end position="463"/>
    </location>
</feature>
<sequence>MPCCIQHFLILHFIIGTVHLISTHNKCKIHTCHYLSLESDLPKHRLYKNLNLFINIPKIQAKYSYIDTLVTLKGTNLSIKSNGINTSNGETILSNHIPLSTRNRLNATYDNYYLSNTIKNIKSDSKELNKLFTSTISQFHKLGNSLYKIISSVIYRTQVVSLIISYLIYNFYLSNLYMAFPFQLIPNNLGLFNSIGLDTLASITGMLYFIKTNDWDSFIEKMTKKTTKFDPSIKKRILPVTGLLISVYVLSGHVSVFVERILHILNETGFNISPAMGRSLQVFIGHILWISIGSIILSKMLNPFFPPEGKWYSQNFKDAWMPKSFLGYMISTLLFNVVDLITTSLTYYSSNINHTLEMDDNVVTSLTDPTGNDVAAMLVGSFGPCVTAAWWEEVVYRGFVTKSLNAFLYPMTSIPISALLFSAHHLNVSNSPHLFVLGLIWELINLKYDNLIIPISIHSMWNTRVFLASIIGV</sequence>
<feature type="transmembrane region" description="Helical" evidence="1">
    <location>
        <begin position="189"/>
        <end position="210"/>
    </location>
</feature>
<evidence type="ECO:0000259" key="3">
    <source>
        <dbReference type="Pfam" id="PF02517"/>
    </source>
</evidence>
<evidence type="ECO:0000256" key="2">
    <source>
        <dbReference type="SAM" id="SignalP"/>
    </source>
</evidence>
<dbReference type="RefSeq" id="XP_021338546.1">
    <property type="nucleotide sequence ID" value="XM_021481974.1"/>
</dbReference>
<feature type="chain" id="PRO_5012028901" evidence="2">
    <location>
        <begin position="21"/>
        <end position="473"/>
    </location>
</feature>
<reference evidence="4 5" key="1">
    <citation type="journal article" date="2012" name="Nucleic Acids Res.">
        <title>Sequencing of the smallest Apicomplexan genome from the human pathogen Babesia microti.</title>
        <authorList>
            <person name="Cornillot E."/>
            <person name="Hadj-Kaddour K."/>
            <person name="Dassouli A."/>
            <person name="Noel B."/>
            <person name="Ranwez V."/>
            <person name="Vacherie B."/>
            <person name="Augagneur Y."/>
            <person name="Bres V."/>
            <person name="Duclos A."/>
            <person name="Randazzo S."/>
            <person name="Carcy B."/>
            <person name="Debierre-Grockiego F."/>
            <person name="Delbecq S."/>
            <person name="Moubri-Menage K."/>
            <person name="Shams-Eldin H."/>
            <person name="Usmani-Brown S."/>
            <person name="Bringaud F."/>
            <person name="Wincker P."/>
            <person name="Vivares C.P."/>
            <person name="Schwarz R.T."/>
            <person name="Schetters T.P."/>
            <person name="Krause P.J."/>
            <person name="Gorenflot A."/>
            <person name="Berry V."/>
            <person name="Barbe V."/>
            <person name="Ben Mamoun C."/>
        </authorList>
    </citation>
    <scope>NUCLEOTIDE SEQUENCE [LARGE SCALE GENOMIC DNA]</scope>
    <source>
        <strain evidence="4 5">RI</strain>
    </source>
</reference>
<reference evidence="4 5" key="3">
    <citation type="journal article" date="2016" name="Sci. Rep.">
        <title>Genome-wide diversity and gene expression profiling of Babesia microti isolates identify polymorphic genes that mediate host-pathogen interactions.</title>
        <authorList>
            <person name="Silva J.C."/>
            <person name="Cornillot E."/>
            <person name="McCracken C."/>
            <person name="Usmani-Brown S."/>
            <person name="Dwivedi A."/>
            <person name="Ifeonu O.O."/>
            <person name="Crabtree J."/>
            <person name="Gotia H.T."/>
            <person name="Virji A.Z."/>
            <person name="Reynes C."/>
            <person name="Colinge J."/>
            <person name="Kumar V."/>
            <person name="Lawres L."/>
            <person name="Pazzi J.E."/>
            <person name="Pablo J.V."/>
            <person name="Hung C."/>
            <person name="Brancato J."/>
            <person name="Kumari P."/>
            <person name="Orvis J."/>
            <person name="Tretina K."/>
            <person name="Chibucos M."/>
            <person name="Ott S."/>
            <person name="Sadzewicz L."/>
            <person name="Sengamalay N."/>
            <person name="Shetty A.C."/>
            <person name="Su Q."/>
            <person name="Tallon L."/>
            <person name="Fraser C.M."/>
            <person name="Frutos R."/>
            <person name="Molina D.M."/>
            <person name="Krause P.J."/>
            <person name="Ben Mamoun C."/>
        </authorList>
    </citation>
    <scope>NUCLEOTIDE SEQUENCE [LARGE SCALE GENOMIC DNA]</scope>
    <source>
        <strain evidence="4 5">RI</strain>
    </source>
</reference>
<reference evidence="4 5" key="2">
    <citation type="journal article" date="2013" name="PLoS ONE">
        <title>Whole genome mapping and re-organization of the nuclear and mitochondrial genomes of Babesia microti isolates.</title>
        <authorList>
            <person name="Cornillot E."/>
            <person name="Dassouli A."/>
            <person name="Garg A."/>
            <person name="Pachikara N."/>
            <person name="Randazzo S."/>
            <person name="Depoix D."/>
            <person name="Carcy B."/>
            <person name="Delbecq S."/>
            <person name="Frutos R."/>
            <person name="Silva J.C."/>
            <person name="Sutton R."/>
            <person name="Krause P.J."/>
            <person name="Mamoun C.B."/>
        </authorList>
    </citation>
    <scope>NUCLEOTIDE SEQUENCE [LARGE SCALE GENOMIC DNA]</scope>
    <source>
        <strain evidence="4 5">RI</strain>
    </source>
</reference>
<dbReference type="VEuPathDB" id="PiroplasmaDB:BMR1_03g01785"/>
<accession>A0A1R4ABR6</accession>
<feature type="transmembrane region" description="Helical" evidence="1">
    <location>
        <begin position="146"/>
        <end position="169"/>
    </location>
</feature>
<dbReference type="PANTHER" id="PTHR43592:SF15">
    <property type="entry name" value="CAAX AMINO TERMINAL PROTEASE FAMILY PROTEIN"/>
    <property type="match status" value="1"/>
</dbReference>
<keyword evidence="4" id="KW-0378">Hydrolase</keyword>
<evidence type="ECO:0000313" key="4">
    <source>
        <dbReference type="EMBL" id="SJK86384.1"/>
    </source>
</evidence>
<dbReference type="Proteomes" id="UP000002899">
    <property type="component" value="Chromosome III"/>
</dbReference>
<keyword evidence="1" id="KW-1133">Transmembrane helix</keyword>
<dbReference type="Pfam" id="PF02517">
    <property type="entry name" value="Rce1-like"/>
    <property type="match status" value="1"/>
</dbReference>
<dbReference type="KEGG" id="bmic:BMR1_03g01785"/>
<evidence type="ECO:0000256" key="1">
    <source>
        <dbReference type="SAM" id="Phobius"/>
    </source>
</evidence>
<name>A0A1R4ABR6_BABMR</name>
<proteinExistence type="predicted"/>